<keyword evidence="2" id="KW-1185">Reference proteome</keyword>
<proteinExistence type="predicted"/>
<organism evidence="1 2">
    <name type="scientific">Camellia lanceoleosa</name>
    <dbReference type="NCBI Taxonomy" id="1840588"/>
    <lineage>
        <taxon>Eukaryota</taxon>
        <taxon>Viridiplantae</taxon>
        <taxon>Streptophyta</taxon>
        <taxon>Embryophyta</taxon>
        <taxon>Tracheophyta</taxon>
        <taxon>Spermatophyta</taxon>
        <taxon>Magnoliopsida</taxon>
        <taxon>eudicotyledons</taxon>
        <taxon>Gunneridae</taxon>
        <taxon>Pentapetalae</taxon>
        <taxon>asterids</taxon>
        <taxon>Ericales</taxon>
        <taxon>Theaceae</taxon>
        <taxon>Camellia</taxon>
    </lineage>
</organism>
<protein>
    <submittedName>
        <fullName evidence="1">Leucine-rich repeat receptor-like serine/threonine-protein kinase</fullName>
    </submittedName>
</protein>
<accession>A0ACC0GM19</accession>
<name>A0ACC0GM19_9ERIC</name>
<evidence type="ECO:0000313" key="2">
    <source>
        <dbReference type="Proteomes" id="UP001060215"/>
    </source>
</evidence>
<sequence>MREHLLLCRLLCSILLLWALTCKTIAFSTSNGTLPQEEVDAINALFAHRSQTAKLDGNGTFSDSDCGKRFTNLVYCNCYNATTCTVTNLYLSSAGLKGEIPNEIGKLSSLKTLSLAYNKFSKIPSSLQNLSKLSYILLDDNFLGGHIPTFFSQMKSLTFL</sequence>
<gene>
    <name evidence="1" type="ORF">LOK49_LG09G01009</name>
</gene>
<reference evidence="1 2" key="1">
    <citation type="journal article" date="2022" name="Plant J.">
        <title>Chromosome-level genome of Camellia lanceoleosa provides a valuable resource for understanding genome evolution and self-incompatibility.</title>
        <authorList>
            <person name="Gong W."/>
            <person name="Xiao S."/>
            <person name="Wang L."/>
            <person name="Liao Z."/>
            <person name="Chang Y."/>
            <person name="Mo W."/>
            <person name="Hu G."/>
            <person name="Li W."/>
            <person name="Zhao G."/>
            <person name="Zhu H."/>
            <person name="Hu X."/>
            <person name="Ji K."/>
            <person name="Xiang X."/>
            <person name="Song Q."/>
            <person name="Yuan D."/>
            <person name="Jin S."/>
            <person name="Zhang L."/>
        </authorList>
    </citation>
    <scope>NUCLEOTIDE SEQUENCE [LARGE SCALE GENOMIC DNA]</scope>
    <source>
        <strain evidence="1">SQ_2022a</strain>
    </source>
</reference>
<evidence type="ECO:0000313" key="1">
    <source>
        <dbReference type="EMBL" id="KAI8001628.1"/>
    </source>
</evidence>
<dbReference type="EMBL" id="CM045765">
    <property type="protein sequence ID" value="KAI8001628.1"/>
    <property type="molecule type" value="Genomic_DNA"/>
</dbReference>
<dbReference type="Proteomes" id="UP001060215">
    <property type="component" value="Chromosome 8"/>
</dbReference>
<comment type="caution">
    <text evidence="1">The sequence shown here is derived from an EMBL/GenBank/DDBJ whole genome shotgun (WGS) entry which is preliminary data.</text>
</comment>